<evidence type="ECO:0000256" key="3">
    <source>
        <dbReference type="ARBA" id="ARBA00011775"/>
    </source>
</evidence>
<dbReference type="SUPFAM" id="SSF64356">
    <property type="entry name" value="SNARE-like"/>
    <property type="match status" value="1"/>
</dbReference>
<dbReference type="STRING" id="984485.A0A1E4RK89"/>
<evidence type="ECO:0000256" key="2">
    <source>
        <dbReference type="ARBA" id="ARBA00006972"/>
    </source>
</evidence>
<organism evidence="14 15">
    <name type="scientific">Hyphopichia burtonii NRRL Y-1933</name>
    <dbReference type="NCBI Taxonomy" id="984485"/>
    <lineage>
        <taxon>Eukaryota</taxon>
        <taxon>Fungi</taxon>
        <taxon>Dikarya</taxon>
        <taxon>Ascomycota</taxon>
        <taxon>Saccharomycotina</taxon>
        <taxon>Pichiomycetes</taxon>
        <taxon>Debaryomycetaceae</taxon>
        <taxon>Hyphopichia</taxon>
    </lineage>
</organism>
<keyword evidence="5 12" id="KW-0963">Cytoplasm</keyword>
<dbReference type="FunFam" id="3.30.450.60:FF:000013">
    <property type="entry name" value="Coatomer subunit zeta"/>
    <property type="match status" value="1"/>
</dbReference>
<keyword evidence="7 12" id="KW-0653">Protein transport</keyword>
<keyword evidence="9 12" id="KW-0472">Membrane</keyword>
<evidence type="ECO:0000256" key="10">
    <source>
        <dbReference type="ARBA" id="ARBA00023329"/>
    </source>
</evidence>
<comment type="function">
    <text evidence="11">The coatomer is a cytosolic protein complex that binds to dilysine motifs and reversibly associates with Golgi non-clathrin-coated vesicles, which further mediate biosynthetic protein transport from the ER, via the Golgi up to the trans Golgi network. Coatomer complex is required for budding from Golgi membranes, and is essential for the retrograde Golgi-to-ER transport of dilysine-tagged proteins. The zeta subunit may be involved in regulating the coat assembly and, hence, the rate of biosynthetic protein transport due to its association-dissociation properties with the coatomer complex.</text>
</comment>
<evidence type="ECO:0000256" key="6">
    <source>
        <dbReference type="ARBA" id="ARBA00022892"/>
    </source>
</evidence>
<dbReference type="GO" id="GO:0006890">
    <property type="term" value="P:retrograde vesicle-mediated transport, Golgi to endoplasmic reticulum"/>
    <property type="evidence" value="ECO:0007669"/>
    <property type="project" value="UniProtKB-UniRule"/>
</dbReference>
<dbReference type="InterPro" id="IPR039652">
    <property type="entry name" value="Coatomer_zeta"/>
</dbReference>
<accession>A0A1E4RK89</accession>
<dbReference type="GO" id="GO:0006886">
    <property type="term" value="P:intracellular protein transport"/>
    <property type="evidence" value="ECO:0007669"/>
    <property type="project" value="TreeGrafter"/>
</dbReference>
<evidence type="ECO:0000256" key="8">
    <source>
        <dbReference type="ARBA" id="ARBA00023034"/>
    </source>
</evidence>
<dbReference type="PANTHER" id="PTHR11043:SF0">
    <property type="entry name" value="COATOMER SUBUNIT ZETA"/>
    <property type="match status" value="1"/>
</dbReference>
<feature type="domain" description="AP complex mu/sigma subunit" evidence="13">
    <location>
        <begin position="10"/>
        <end position="153"/>
    </location>
</feature>
<dbReference type="Proteomes" id="UP000095085">
    <property type="component" value="Unassembled WGS sequence"/>
</dbReference>
<keyword evidence="4 12" id="KW-0813">Transport</keyword>
<dbReference type="InterPro" id="IPR022775">
    <property type="entry name" value="AP_mu_sigma_su"/>
</dbReference>
<keyword evidence="6 12" id="KW-0931">ER-Golgi transport</keyword>
<keyword evidence="15" id="KW-1185">Reference proteome</keyword>
<dbReference type="Pfam" id="PF01217">
    <property type="entry name" value="Clat_adaptor_s"/>
    <property type="match status" value="1"/>
</dbReference>
<sequence>MSLNISLYTVSAALILDNKGSRLYAKYYQTKENEIVSNPYKSLNQQLKFEEQLFSKINKVNQDIILYDNHLITYKQTNDVIIALVSSINENESLIYSLTNNLNEALSILLDNTLDKSTILEKYDLVSLCIDETIDDGIILEIDPSIIVSRVTNTPSNSAISNDLNLNKIELSEKGLFNALSFASKKIGERLQQGL</sequence>
<dbReference type="AlphaFoldDB" id="A0A1E4RK89"/>
<evidence type="ECO:0000259" key="13">
    <source>
        <dbReference type="Pfam" id="PF01217"/>
    </source>
</evidence>
<gene>
    <name evidence="14" type="ORF">HYPBUDRAFT_107365</name>
</gene>
<dbReference type="GO" id="GO:0000139">
    <property type="term" value="C:Golgi membrane"/>
    <property type="evidence" value="ECO:0007669"/>
    <property type="project" value="UniProtKB-SubCell"/>
</dbReference>
<evidence type="ECO:0000256" key="1">
    <source>
        <dbReference type="ARBA" id="ARBA00004255"/>
    </source>
</evidence>
<evidence type="ECO:0000256" key="11">
    <source>
        <dbReference type="ARBA" id="ARBA00045555"/>
    </source>
</evidence>
<comment type="similarity">
    <text evidence="2 12">Belongs to the adaptor complexes small subunit family.</text>
</comment>
<keyword evidence="8 12" id="KW-0333">Golgi apparatus</keyword>
<evidence type="ECO:0000256" key="7">
    <source>
        <dbReference type="ARBA" id="ARBA00022927"/>
    </source>
</evidence>
<protein>
    <recommendedName>
        <fullName evidence="12">Coatomer subunit zeta</fullName>
    </recommendedName>
</protein>
<proteinExistence type="inferred from homology"/>
<dbReference type="GeneID" id="30993097"/>
<dbReference type="InterPro" id="IPR011012">
    <property type="entry name" value="Longin-like_dom_sf"/>
</dbReference>
<comment type="subcellular location">
    <subcellularLocation>
        <location evidence="12">Cytoplasm</location>
    </subcellularLocation>
    <subcellularLocation>
        <location evidence="1 12">Golgi apparatus membrane</location>
        <topology evidence="1 12">Peripheral membrane protein</topology>
        <orientation evidence="1 12">Cytoplasmic side</orientation>
    </subcellularLocation>
    <subcellularLocation>
        <location evidence="12">Cytoplasmic vesicle</location>
        <location evidence="12">COPI-coated vesicle membrane</location>
        <topology evidence="12">Peripheral membrane protein</topology>
        <orientation evidence="12">Cytoplasmic side</orientation>
    </subcellularLocation>
</comment>
<dbReference type="Gene3D" id="3.30.450.60">
    <property type="match status" value="1"/>
</dbReference>
<dbReference type="RefSeq" id="XP_020076723.1">
    <property type="nucleotide sequence ID" value="XM_020218547.1"/>
</dbReference>
<dbReference type="GO" id="GO:0030126">
    <property type="term" value="C:COPI vesicle coat"/>
    <property type="evidence" value="ECO:0007669"/>
    <property type="project" value="UniProtKB-UniRule"/>
</dbReference>
<comment type="subunit">
    <text evidence="3 12">Oligomeric complex that consists of at least the alpha, beta, beta', gamma, delta, epsilon and zeta subunits.</text>
</comment>
<keyword evidence="10 12" id="KW-0968">Cytoplasmic vesicle</keyword>
<dbReference type="EMBL" id="KV454540">
    <property type="protein sequence ID" value="ODV67656.1"/>
    <property type="molecule type" value="Genomic_DNA"/>
</dbReference>
<evidence type="ECO:0000313" key="14">
    <source>
        <dbReference type="EMBL" id="ODV67656.1"/>
    </source>
</evidence>
<evidence type="ECO:0000256" key="5">
    <source>
        <dbReference type="ARBA" id="ARBA00022490"/>
    </source>
</evidence>
<dbReference type="GO" id="GO:0006891">
    <property type="term" value="P:intra-Golgi vesicle-mediated transport"/>
    <property type="evidence" value="ECO:0007669"/>
    <property type="project" value="TreeGrafter"/>
</dbReference>
<dbReference type="PANTHER" id="PTHR11043">
    <property type="entry name" value="ZETA-COAT PROTEIN"/>
    <property type="match status" value="1"/>
</dbReference>
<dbReference type="OrthoDB" id="10249988at2759"/>
<evidence type="ECO:0000256" key="9">
    <source>
        <dbReference type="ARBA" id="ARBA00023136"/>
    </source>
</evidence>
<evidence type="ECO:0000313" key="15">
    <source>
        <dbReference type="Proteomes" id="UP000095085"/>
    </source>
</evidence>
<evidence type="ECO:0000256" key="12">
    <source>
        <dbReference type="RuleBase" id="RU366053"/>
    </source>
</evidence>
<name>A0A1E4RK89_9ASCO</name>
<evidence type="ECO:0000256" key="4">
    <source>
        <dbReference type="ARBA" id="ARBA00022448"/>
    </source>
</evidence>
<reference evidence="15" key="1">
    <citation type="submission" date="2016-05" db="EMBL/GenBank/DDBJ databases">
        <title>Comparative genomics of biotechnologically important yeasts.</title>
        <authorList>
            <consortium name="DOE Joint Genome Institute"/>
            <person name="Riley R."/>
            <person name="Haridas S."/>
            <person name="Wolfe K.H."/>
            <person name="Lopes M.R."/>
            <person name="Hittinger C.T."/>
            <person name="Goker M."/>
            <person name="Salamov A."/>
            <person name="Wisecaver J."/>
            <person name="Long T.M."/>
            <person name="Aerts A.L."/>
            <person name="Barry K."/>
            <person name="Choi C."/>
            <person name="Clum A."/>
            <person name="Coughlan A.Y."/>
            <person name="Deshpande S."/>
            <person name="Douglass A.P."/>
            <person name="Hanson S.J."/>
            <person name="Klenk H.-P."/>
            <person name="Labutti K."/>
            <person name="Lapidus A."/>
            <person name="Lindquist E."/>
            <person name="Lipzen A."/>
            <person name="Meier-Kolthoff J.P."/>
            <person name="Ohm R.A."/>
            <person name="Otillar R.P."/>
            <person name="Pangilinan J."/>
            <person name="Peng Y."/>
            <person name="Rokas A."/>
            <person name="Rosa C.A."/>
            <person name="Scheuner C."/>
            <person name="Sibirny A.A."/>
            <person name="Slot J.C."/>
            <person name="Stielow J.B."/>
            <person name="Sun H."/>
            <person name="Kurtzman C.P."/>
            <person name="Blackwell M."/>
            <person name="Grigoriev I.V."/>
            <person name="Jeffries T.W."/>
        </authorList>
    </citation>
    <scope>NUCLEOTIDE SEQUENCE [LARGE SCALE GENOMIC DNA]</scope>
    <source>
        <strain evidence="15">NRRL Y-1933</strain>
    </source>
</reference>